<dbReference type="InterPro" id="IPR014598">
    <property type="entry name" value="UCP035865"/>
</dbReference>
<evidence type="ECO:0000313" key="2">
    <source>
        <dbReference type="EMBL" id="OYQ34145.1"/>
    </source>
</evidence>
<dbReference type="InterPro" id="IPR019285">
    <property type="entry name" value="DUF2336"/>
</dbReference>
<dbReference type="Proteomes" id="UP000216998">
    <property type="component" value="Unassembled WGS sequence"/>
</dbReference>
<dbReference type="OrthoDB" id="9798569at2"/>
<dbReference type="EMBL" id="NOXU01000029">
    <property type="protein sequence ID" value="OYQ34145.1"/>
    <property type="molecule type" value="Genomic_DNA"/>
</dbReference>
<evidence type="ECO:0000256" key="1">
    <source>
        <dbReference type="SAM" id="MobiDB-lite"/>
    </source>
</evidence>
<proteinExistence type="predicted"/>
<dbReference type="AlphaFoldDB" id="A0A255YZQ7"/>
<gene>
    <name evidence="2" type="ORF">CHU95_11835</name>
</gene>
<organism evidence="2 3">
    <name type="scientific">Niveispirillum lacus</name>
    <dbReference type="NCBI Taxonomy" id="1981099"/>
    <lineage>
        <taxon>Bacteria</taxon>
        <taxon>Pseudomonadati</taxon>
        <taxon>Pseudomonadota</taxon>
        <taxon>Alphaproteobacteria</taxon>
        <taxon>Rhodospirillales</taxon>
        <taxon>Azospirillaceae</taxon>
        <taxon>Niveispirillum</taxon>
    </lineage>
</organism>
<sequence length="368" mass="40286">MSDKLSQQDVQRLLTDPSPNTRAEMAGKVAQHFSATDLTASERVLAEDIVRIMARDVTTRVRAALAESLKTNAGIPRDIAMSMARDVEEVSLPFIEVSTVLTDDDLVEIIRSGSSEKQTAVAKRPNVTESVADALVERGSEKAVATLMSNETAAVGEQALVKALDRFPDSEAVAGPMINRAKLPVTVAERLVALVSEQLRERLVAKHELPNDVAADIVIQTREKATYGLVGGAGDADLEKLVVQLRRSHRLTPSLLLRALCMGDVPFFEMAMAQLGQVPINNARLLIHDAGRLGLKSLFDRTGLPPKLYPPLRIALDVANETDFDGLDHDLERHRRRMLERILTQFEELASDDVDYLLTKLSDLTAAA</sequence>
<feature type="region of interest" description="Disordered" evidence="1">
    <location>
        <begin position="1"/>
        <end position="21"/>
    </location>
</feature>
<dbReference type="PIRSF" id="PIRSF035865">
    <property type="entry name" value="UCP035865"/>
    <property type="match status" value="1"/>
</dbReference>
<reference evidence="2 3" key="1">
    <citation type="submission" date="2017-07" db="EMBL/GenBank/DDBJ databases">
        <title>Niveispirillum cyanobacteriorum sp. nov., isolated from cyanobacterial aggregates in a eutrophic lake.</title>
        <authorList>
            <person name="Cai H."/>
        </authorList>
    </citation>
    <scope>NUCLEOTIDE SEQUENCE [LARGE SCALE GENOMIC DNA]</scope>
    <source>
        <strain evidence="3">TH1-14</strain>
    </source>
</reference>
<keyword evidence="3" id="KW-1185">Reference proteome</keyword>
<evidence type="ECO:0008006" key="4">
    <source>
        <dbReference type="Google" id="ProtNLM"/>
    </source>
</evidence>
<dbReference type="RefSeq" id="WP_094456555.1">
    <property type="nucleotide sequence ID" value="NZ_NOXU01000029.1"/>
</dbReference>
<evidence type="ECO:0000313" key="3">
    <source>
        <dbReference type="Proteomes" id="UP000216998"/>
    </source>
</evidence>
<comment type="caution">
    <text evidence="2">The sequence shown here is derived from an EMBL/GenBank/DDBJ whole genome shotgun (WGS) entry which is preliminary data.</text>
</comment>
<feature type="compositionally biased region" description="Polar residues" evidence="1">
    <location>
        <begin position="1"/>
        <end position="10"/>
    </location>
</feature>
<accession>A0A255YZQ7</accession>
<name>A0A255YZQ7_9PROT</name>
<dbReference type="Pfam" id="PF10098">
    <property type="entry name" value="DUF2336"/>
    <property type="match status" value="1"/>
</dbReference>
<protein>
    <recommendedName>
        <fullName evidence="4">DUF2336 domain-containing protein</fullName>
    </recommendedName>
</protein>